<evidence type="ECO:0000256" key="1">
    <source>
        <dbReference type="SAM" id="MobiDB-lite"/>
    </source>
</evidence>
<keyword evidence="2" id="KW-1133">Transmembrane helix</keyword>
<keyword evidence="3" id="KW-0614">Plasmid</keyword>
<name>A0AAU7U501_9DEIO</name>
<keyword evidence="2" id="KW-0812">Transmembrane</keyword>
<dbReference type="EMBL" id="CP158296">
    <property type="protein sequence ID" value="XBV83532.1"/>
    <property type="molecule type" value="Genomic_DNA"/>
</dbReference>
<gene>
    <name evidence="3" type="ORF">ABOD76_00725</name>
</gene>
<sequence>MALLLALMMGLCFGPLNVMVGTLFARLTPEAVRGRVYSARILVGQGLRPVGVSLAGLLLGVAGLAPAVAILGIFATLLTLAGYLRAPATGATPHPLTDARRSPAPVLLPGWRVGRAPGPPPPRTSAAGHRLATAGSHRVIAAERRCRCALPEGSGPRSGPSGGQP</sequence>
<accession>A0AAU7U501</accession>
<dbReference type="KEGG" id="dsc:ABOD76_00725"/>
<geneLocation type="plasmid" evidence="3">
    <name>pDson04</name>
</geneLocation>
<feature type="region of interest" description="Disordered" evidence="1">
    <location>
        <begin position="108"/>
        <end position="128"/>
    </location>
</feature>
<evidence type="ECO:0008006" key="4">
    <source>
        <dbReference type="Google" id="ProtNLM"/>
    </source>
</evidence>
<evidence type="ECO:0000256" key="2">
    <source>
        <dbReference type="SAM" id="Phobius"/>
    </source>
</evidence>
<dbReference type="AlphaFoldDB" id="A0AAU7U501"/>
<dbReference type="Gene3D" id="1.20.1250.20">
    <property type="entry name" value="MFS general substrate transporter like domains"/>
    <property type="match status" value="1"/>
</dbReference>
<keyword evidence="2" id="KW-0472">Membrane</keyword>
<dbReference type="InterPro" id="IPR036259">
    <property type="entry name" value="MFS_trans_sf"/>
</dbReference>
<proteinExistence type="predicted"/>
<dbReference type="RefSeq" id="WP_350241084.1">
    <property type="nucleotide sequence ID" value="NZ_CP158296.1"/>
</dbReference>
<feature type="transmembrane region" description="Helical" evidence="2">
    <location>
        <begin position="49"/>
        <end position="78"/>
    </location>
</feature>
<dbReference type="SUPFAM" id="SSF103473">
    <property type="entry name" value="MFS general substrate transporter"/>
    <property type="match status" value="1"/>
</dbReference>
<reference evidence="3" key="1">
    <citation type="submission" date="2024-06" db="EMBL/GenBank/DDBJ databases">
        <title>Draft Genome Sequence of Deinococcus sonorensis Type Strain KR-87, a Biofilm Producing Representative of the Genus Deinococcus.</title>
        <authorList>
            <person name="Boren L.S."/>
            <person name="Grosso R.A."/>
            <person name="Hugenberg-Cox A.N."/>
            <person name="Hill J.T.E."/>
            <person name="Albert C.M."/>
            <person name="Tuohy J.M."/>
        </authorList>
    </citation>
    <scope>NUCLEOTIDE SEQUENCE</scope>
    <source>
        <strain evidence="3">KR-87</strain>
        <plasmid evidence="3">pDson04</plasmid>
    </source>
</reference>
<evidence type="ECO:0000313" key="3">
    <source>
        <dbReference type="EMBL" id="XBV83532.1"/>
    </source>
</evidence>
<protein>
    <recommendedName>
        <fullName evidence="4">Major facilitator superfamily (MFS) profile domain-containing protein</fullName>
    </recommendedName>
</protein>
<organism evidence="3">
    <name type="scientific">Deinococcus sonorensis KR-87</name>
    <dbReference type="NCBI Taxonomy" id="694439"/>
    <lineage>
        <taxon>Bacteria</taxon>
        <taxon>Thermotogati</taxon>
        <taxon>Deinococcota</taxon>
        <taxon>Deinococci</taxon>
        <taxon>Deinococcales</taxon>
        <taxon>Deinococcaceae</taxon>
        <taxon>Deinococcus</taxon>
    </lineage>
</organism>